<organism evidence="3">
    <name type="scientific">Mus musculus</name>
    <name type="common">Mouse</name>
    <dbReference type="NCBI Taxonomy" id="10090"/>
    <lineage>
        <taxon>Eukaryota</taxon>
        <taxon>Metazoa</taxon>
        <taxon>Chordata</taxon>
        <taxon>Craniata</taxon>
        <taxon>Vertebrata</taxon>
        <taxon>Euteleostomi</taxon>
        <taxon>Mammalia</taxon>
        <taxon>Eutheria</taxon>
        <taxon>Euarchontoglires</taxon>
        <taxon>Glires</taxon>
        <taxon>Rodentia</taxon>
        <taxon>Myomorpha</taxon>
        <taxon>Muroidea</taxon>
        <taxon>Muridae</taxon>
        <taxon>Murinae</taxon>
        <taxon>Mus</taxon>
        <taxon>Mus</taxon>
    </lineage>
</organism>
<dbReference type="AGR" id="MGI:2686544"/>
<gene>
    <name evidence="4" type="primary">Gm1698</name>
</gene>
<evidence type="ECO:0000313" key="4">
    <source>
        <dbReference type="MGI" id="MGI:2686544"/>
    </source>
</evidence>
<reference evidence="3" key="8">
    <citation type="journal article" date="2005" name="Science">
        <title>Antisense Transcription in the Mammalian Transcriptome.</title>
        <authorList>
            <consortium name="RIKEN Genome Exploration Research Group and Genome Science Group (Genome Network Project Core Group) and the FANTOM Consortium"/>
        </authorList>
    </citation>
    <scope>NUCLEOTIDE SEQUENCE</scope>
    <source>
        <strain evidence="3">C57BL/6J</strain>
        <tissue evidence="3">Testis</tissue>
    </source>
</reference>
<reference evidence="3" key="5">
    <citation type="journal article" date="2002" name="Nature">
        <title>Analysis of the mouse transcriptome based on functional annotation of 60,770 full-length cDNAs.</title>
        <authorList>
            <consortium name="The FANTOM Consortium and the RIKEN Genome Exploration Research Group Phase I and II Team"/>
        </authorList>
    </citation>
    <scope>NUCLEOTIDE SEQUENCE</scope>
    <source>
        <strain evidence="3">C57BL/6J</strain>
        <tissue evidence="3">Testis</tissue>
    </source>
</reference>
<reference evidence="3" key="2">
    <citation type="journal article" date="2000" name="Genome Res.">
        <title>Normalization and subtraction of cap-trapper-selected cDNAs to prepare full-length cDNA libraries for rapid discovery of new genes.</title>
        <authorList>
            <person name="Carninci P."/>
            <person name="Shibata Y."/>
            <person name="Hayatsu N."/>
            <person name="Sugahara Y."/>
            <person name="Shibata K."/>
            <person name="Itoh M."/>
            <person name="Konno H."/>
            <person name="Okazaki Y."/>
            <person name="Muramatsu M."/>
            <person name="Hayashizaki Y."/>
        </authorList>
    </citation>
    <scope>NUCLEOTIDE SEQUENCE</scope>
    <source>
        <strain evidence="3">C57BL/6J</strain>
        <tissue evidence="3">Testis</tissue>
    </source>
</reference>
<dbReference type="AlphaFoldDB" id="Q3V065"/>
<feature type="compositionally biased region" description="Basic and acidic residues" evidence="1">
    <location>
        <begin position="14"/>
        <end position="24"/>
    </location>
</feature>
<dbReference type="EMBL" id="AK133405">
    <property type="protein sequence ID" value="BAE21639.1"/>
    <property type="molecule type" value="mRNA"/>
</dbReference>
<evidence type="ECO:0000259" key="2">
    <source>
        <dbReference type="Pfam" id="PF12001"/>
    </source>
</evidence>
<reference evidence="3" key="1">
    <citation type="journal article" date="1999" name="Methods Enzymol.">
        <title>High-efficiency full-length cDNA cloning.</title>
        <authorList>
            <person name="Carninci P."/>
            <person name="Hayashizaki Y."/>
        </authorList>
    </citation>
    <scope>NUCLEOTIDE SEQUENCE</scope>
    <source>
        <strain evidence="3">C57BL/6J</strain>
        <tissue evidence="3">Testis</tissue>
    </source>
</reference>
<name>Q3V065_MOUSE</name>
<reference evidence="3" key="6">
    <citation type="submission" date="2004-03" db="EMBL/GenBank/DDBJ databases">
        <authorList>
            <person name="Arakawa T."/>
            <person name="Carninci P."/>
            <person name="Fukuda S."/>
            <person name="Hashizume W."/>
            <person name="Hayashida K."/>
            <person name="Hori F."/>
            <person name="Iida J."/>
            <person name="Imamura K."/>
            <person name="Imotani K."/>
            <person name="Itoh M."/>
            <person name="Kanagawa S."/>
            <person name="Kawai J."/>
            <person name="Kojima M."/>
            <person name="Konno H."/>
            <person name="Murata M."/>
            <person name="Nakamura M."/>
            <person name="Ninomiya N."/>
            <person name="Nishiyori H."/>
            <person name="Nomura K."/>
            <person name="Ohno M."/>
            <person name="Sakazume N."/>
            <person name="Sano H."/>
            <person name="Sasaki D."/>
            <person name="Shibata K."/>
            <person name="Shiraki T."/>
            <person name="Tagami M."/>
            <person name="Tagami Y."/>
            <person name="Waki K."/>
            <person name="Watahiki A."/>
            <person name="Muramatsu M."/>
            <person name="Hayashizaki Y."/>
        </authorList>
    </citation>
    <scope>NUCLEOTIDE SEQUENCE</scope>
    <source>
        <strain evidence="3">C57BL/6J</strain>
        <tissue evidence="3">Testis</tissue>
    </source>
</reference>
<feature type="domain" description="DUF3496" evidence="2">
    <location>
        <begin position="5"/>
        <end position="95"/>
    </location>
</feature>
<dbReference type="MGI" id="MGI:2686544">
    <property type="gene designation" value="Gm1698"/>
</dbReference>
<evidence type="ECO:0000256" key="1">
    <source>
        <dbReference type="SAM" id="MobiDB-lite"/>
    </source>
</evidence>
<protein>
    <recommendedName>
        <fullName evidence="2">DUF3496 domain-containing protein</fullName>
    </recommendedName>
</protein>
<dbReference type="Pfam" id="PF12001">
    <property type="entry name" value="DUF3496"/>
    <property type="match status" value="1"/>
</dbReference>
<dbReference type="InterPro" id="IPR021885">
    <property type="entry name" value="DUF3496"/>
</dbReference>
<accession>Q3V065</accession>
<feature type="region of interest" description="Disordered" evidence="1">
    <location>
        <begin position="1"/>
        <end position="31"/>
    </location>
</feature>
<reference evidence="3" key="4">
    <citation type="journal article" date="2001" name="Nature">
        <title>Functional annotation of a full-length mouse cDNA collection.</title>
        <authorList>
            <consortium name="The RIKEN Genome Exploration Research Group Phase II Team and the FANTOM Consortium"/>
        </authorList>
    </citation>
    <scope>NUCLEOTIDE SEQUENCE</scope>
    <source>
        <strain evidence="3">C57BL/6J</strain>
        <tissue evidence="3">Testis</tissue>
    </source>
</reference>
<sequence length="166" mass="19014">MSPMNQIGVGIHSLRSEPAQRKTVQDPNTSSLKSYEQQCIDELRISNALLYERYNLYRNKRLEESRTKVHITVEQDTSPLSTSETRFDLESPCVACSCPHQYVFPREAGVLPGNPRSSNYSSQRCHRTVGCTFISSVFRFVAGILAFKFGYHQSTYLTYMLSKWTI</sequence>
<reference evidence="3" key="7">
    <citation type="journal article" date="2005" name="Science">
        <title>The Transcriptional Landscape of the Mammalian Genome.</title>
        <authorList>
            <consortium name="The FANTOM Consortium"/>
            <consortium name="Riken Genome Exploration Research Group and Genome Science Group (Genome Network Project Core Group)"/>
        </authorList>
    </citation>
    <scope>NUCLEOTIDE SEQUENCE</scope>
    <source>
        <strain evidence="3">C57BL/6J</strain>
        <tissue evidence="3">Testis</tissue>
    </source>
</reference>
<proteinExistence type="evidence at transcript level"/>
<reference evidence="3" key="3">
    <citation type="journal article" date="2000" name="Genome Res.">
        <title>RIKEN integrated sequence analysis (RISA) system--384-format sequencing pipeline with 384 multicapillary sequencer.</title>
        <authorList>
            <person name="Shibata K."/>
            <person name="Itoh M."/>
            <person name="Aizawa K."/>
            <person name="Nagaoka S."/>
            <person name="Sasaki N."/>
            <person name="Carninci P."/>
            <person name="Konno H."/>
            <person name="Akiyama J."/>
            <person name="Nishi K."/>
            <person name="Kitsunai T."/>
            <person name="Tashiro H."/>
            <person name="Itoh M."/>
            <person name="Sumi N."/>
            <person name="Ishii Y."/>
            <person name="Nakamura S."/>
            <person name="Hazama M."/>
            <person name="Nishine T."/>
            <person name="Harada A."/>
            <person name="Yamamoto R."/>
            <person name="Matsumoto H."/>
            <person name="Sakaguchi S."/>
            <person name="Ikegami T."/>
            <person name="Kashiwagi K."/>
            <person name="Fujiwake S."/>
            <person name="Inoue K."/>
            <person name="Togawa Y."/>
            <person name="Izawa M."/>
            <person name="Ohara E."/>
            <person name="Watahiki M."/>
            <person name="Yoneda Y."/>
            <person name="Ishikawa T."/>
            <person name="Ozawa K."/>
            <person name="Tanaka T."/>
            <person name="Matsuura S."/>
            <person name="Kawai J."/>
            <person name="Okazaki Y."/>
            <person name="Muramatsu M."/>
            <person name="Inoue Y."/>
            <person name="Kira A."/>
            <person name="Hayashizaki Y."/>
        </authorList>
    </citation>
    <scope>NUCLEOTIDE SEQUENCE</scope>
    <source>
        <strain evidence="3">C57BL/6J</strain>
        <tissue evidence="3">Testis</tissue>
    </source>
</reference>
<evidence type="ECO:0000313" key="3">
    <source>
        <dbReference type="EMBL" id="BAE21639.1"/>
    </source>
</evidence>